<accession>F1YS45</accession>
<dbReference type="InterPro" id="IPR001851">
    <property type="entry name" value="ABC_transp_permease"/>
</dbReference>
<keyword evidence="5" id="KW-0029">Amino-acid transport</keyword>
<evidence type="ECO:0000256" key="3">
    <source>
        <dbReference type="ARBA" id="ARBA00022475"/>
    </source>
</evidence>
<dbReference type="InterPro" id="IPR017779">
    <property type="entry name" value="ABC_UrtB_bac"/>
</dbReference>
<comment type="similarity">
    <text evidence="8">Belongs to the binding-protein-dependent transport system permease family. LivHM subfamily.</text>
</comment>
<evidence type="ECO:0000313" key="10">
    <source>
        <dbReference type="EMBL" id="EGE48380.1"/>
    </source>
</evidence>
<dbReference type="InterPro" id="IPR052157">
    <property type="entry name" value="BCAA_transport_permease"/>
</dbReference>
<organism evidence="10 11">
    <name type="scientific">Acetobacter pomorum DM001</name>
    <dbReference type="NCBI Taxonomy" id="945681"/>
    <lineage>
        <taxon>Bacteria</taxon>
        <taxon>Pseudomonadati</taxon>
        <taxon>Pseudomonadota</taxon>
        <taxon>Alphaproteobacteria</taxon>
        <taxon>Acetobacterales</taxon>
        <taxon>Acetobacteraceae</taxon>
        <taxon>Acetobacter</taxon>
    </lineage>
</organism>
<evidence type="ECO:0000256" key="8">
    <source>
        <dbReference type="ARBA" id="ARBA00037998"/>
    </source>
</evidence>
<dbReference type="SUPFAM" id="SSF48371">
    <property type="entry name" value="ARM repeat"/>
    <property type="match status" value="1"/>
</dbReference>
<dbReference type="Pfam" id="PF02653">
    <property type="entry name" value="BPD_transp_2"/>
    <property type="match status" value="1"/>
</dbReference>
<feature type="transmembrane region" description="Helical" evidence="9">
    <location>
        <begin position="316"/>
        <end position="336"/>
    </location>
</feature>
<dbReference type="GO" id="GO:0022857">
    <property type="term" value="F:transmembrane transporter activity"/>
    <property type="evidence" value="ECO:0007669"/>
    <property type="project" value="InterPro"/>
</dbReference>
<proteinExistence type="inferred from homology"/>
<comment type="subcellular location">
    <subcellularLocation>
        <location evidence="1">Cell membrane</location>
        <topology evidence="1">Multi-pass membrane protein</topology>
    </subcellularLocation>
</comment>
<name>F1YS45_9PROT</name>
<feature type="transmembrane region" description="Helical" evidence="9">
    <location>
        <begin position="514"/>
        <end position="532"/>
    </location>
</feature>
<evidence type="ECO:0000256" key="5">
    <source>
        <dbReference type="ARBA" id="ARBA00022970"/>
    </source>
</evidence>
<dbReference type="CDD" id="cd06582">
    <property type="entry name" value="TM_PBP1_LivH_like"/>
    <property type="match status" value="1"/>
</dbReference>
<comment type="caution">
    <text evidence="10">The sequence shown here is derived from an EMBL/GenBank/DDBJ whole genome shotgun (WGS) entry which is preliminary data.</text>
</comment>
<dbReference type="EMBL" id="AEUP01000018">
    <property type="protein sequence ID" value="EGE48380.1"/>
    <property type="molecule type" value="Genomic_DNA"/>
</dbReference>
<keyword evidence="3" id="KW-1003">Cell membrane</keyword>
<evidence type="ECO:0000256" key="4">
    <source>
        <dbReference type="ARBA" id="ARBA00022692"/>
    </source>
</evidence>
<evidence type="ECO:0000256" key="2">
    <source>
        <dbReference type="ARBA" id="ARBA00022448"/>
    </source>
</evidence>
<dbReference type="Proteomes" id="UP000018454">
    <property type="component" value="Unassembled WGS sequence"/>
</dbReference>
<gene>
    <name evidence="10" type="primary">livH</name>
    <name evidence="10" type="ORF">APO_0733</name>
</gene>
<keyword evidence="7 9" id="KW-0472">Membrane</keyword>
<keyword evidence="2" id="KW-0813">Transport</keyword>
<dbReference type="InterPro" id="IPR016024">
    <property type="entry name" value="ARM-type_fold"/>
</dbReference>
<feature type="transmembrane region" description="Helical" evidence="9">
    <location>
        <begin position="257"/>
        <end position="284"/>
    </location>
</feature>
<dbReference type="GO" id="GO:0006865">
    <property type="term" value="P:amino acid transport"/>
    <property type="evidence" value="ECO:0007669"/>
    <property type="project" value="UniProtKB-KW"/>
</dbReference>
<keyword evidence="4 9" id="KW-0812">Transmembrane</keyword>
<dbReference type="PANTHER" id="PTHR11795:SF447">
    <property type="entry name" value="ABC TRANSPORTER PERMEASE PROTEIN"/>
    <property type="match status" value="1"/>
</dbReference>
<evidence type="ECO:0000256" key="1">
    <source>
        <dbReference type="ARBA" id="ARBA00004651"/>
    </source>
</evidence>
<reference evidence="10 11" key="1">
    <citation type="journal article" date="2011" name="Science">
        <title>Drosophila microbiome modulates host developmental and metabolic homeostasis via insulin signaling.</title>
        <authorList>
            <person name="Shin S.C."/>
            <person name="Kim S.H."/>
            <person name="You H."/>
            <person name="Kim B."/>
            <person name="Kim A.C."/>
            <person name="Lee K.A."/>
            <person name="Yoon J.H."/>
            <person name="Ryu J.H."/>
            <person name="Lee W.J."/>
        </authorList>
    </citation>
    <scope>NUCLEOTIDE SEQUENCE [LARGE SCALE GENOMIC DNA]</scope>
    <source>
        <strain evidence="10 11">DM001</strain>
    </source>
</reference>
<feature type="transmembrane region" description="Helical" evidence="9">
    <location>
        <begin position="479"/>
        <end position="502"/>
    </location>
</feature>
<evidence type="ECO:0000256" key="7">
    <source>
        <dbReference type="ARBA" id="ARBA00023136"/>
    </source>
</evidence>
<keyword evidence="6 9" id="KW-1133">Transmembrane helix</keyword>
<evidence type="ECO:0000313" key="11">
    <source>
        <dbReference type="Proteomes" id="UP000018454"/>
    </source>
</evidence>
<dbReference type="PANTHER" id="PTHR11795">
    <property type="entry name" value="BRANCHED-CHAIN AMINO ACID TRANSPORT SYSTEM PERMEASE PROTEIN LIVH"/>
    <property type="match status" value="1"/>
</dbReference>
<dbReference type="GO" id="GO:0005886">
    <property type="term" value="C:plasma membrane"/>
    <property type="evidence" value="ECO:0007669"/>
    <property type="project" value="UniProtKB-SubCell"/>
</dbReference>
<evidence type="ECO:0000256" key="9">
    <source>
        <dbReference type="SAM" id="Phobius"/>
    </source>
</evidence>
<dbReference type="NCBIfam" id="TIGR03409">
    <property type="entry name" value="urea_trans_UrtB"/>
    <property type="match status" value="1"/>
</dbReference>
<feature type="transmembrane region" description="Helical" evidence="9">
    <location>
        <begin position="396"/>
        <end position="416"/>
    </location>
</feature>
<feature type="transmembrane region" description="Helical" evidence="9">
    <location>
        <begin position="447"/>
        <end position="467"/>
    </location>
</feature>
<protein>
    <submittedName>
        <fullName evidence="10">High-affinity branched-chain amino acid transport system permease protein LivH</fullName>
    </submittedName>
</protein>
<sequence>MGIIIQPLKRVLVKSMRRFSQFLWAGAVCLLLAFSGMRVAAADEFSGLESGQFNTIADTVSAMVASGNPQAGAVIDALEKRHLVYSPAGGVFIRAGTTYVDARTGQSVQNIPADLKPVRMNNHVRQVLASATAELELLSPEDAVRLKAATQMYAQHNPAMLPVIYHALEREKNSHVRLKLEQANAATMLAQPVQPGQEATRLAAVKTLGSAGDLEARGLLAVVAASDHETVEVRKAAAKTVSSIDLKQRVWSVLQNAFYGLSYGSVLLLAATGLAITFGVMGVINMAHGELMMIGAYTTWLVQQGIRATVPWLEPVSLLVAIPVAFCVCGLLGILIERGLIRFLYGRPLETLLATWGLSLILQQAIRSIFGPTNIAVITPAWLSGSWMLGSVDITLNRLAIFVFAFLVLGALMLVMRKTSLGLEMRAVTQNRRMAALMGIRTPRVDALAFGLGAGLAGLAGVAVSQIDNVSPNLGQSYIIDSFMVVVFGGVGNLWGTLAAAMTLGMGGKILEPTIGAVSAKIAILVLVILYIQRHPRGMFPVRGRGVES</sequence>
<dbReference type="AlphaFoldDB" id="F1YS45"/>
<evidence type="ECO:0000256" key="6">
    <source>
        <dbReference type="ARBA" id="ARBA00022989"/>
    </source>
</evidence>